<dbReference type="RefSeq" id="WP_045095127.1">
    <property type="nucleotide sequence ID" value="NZ_LN614827.1"/>
</dbReference>
<reference evidence="3" key="1">
    <citation type="submission" date="2014-09" db="EMBL/GenBank/DDBJ databases">
        <authorList>
            <person name="Gomez-Valero L."/>
        </authorList>
    </citation>
    <scope>NUCLEOTIDE SEQUENCE [LARGE SCALE GENOMIC DNA]</scope>
    <source>
        <strain evidence="3">ATCC700992</strain>
    </source>
</reference>
<accession>A0A098G1W2</accession>
<evidence type="ECO:0000313" key="2">
    <source>
        <dbReference type="EMBL" id="CEG56468.1"/>
    </source>
</evidence>
<dbReference type="OrthoDB" id="5648993at2"/>
<keyword evidence="1" id="KW-0732">Signal</keyword>
<dbReference type="EMBL" id="LN614827">
    <property type="protein sequence ID" value="CEG56468.1"/>
    <property type="molecule type" value="Genomic_DNA"/>
</dbReference>
<dbReference type="HOGENOM" id="CLU_2666595_0_0_6"/>
<name>A0A098G1W2_9GAMM</name>
<feature type="chain" id="PRO_5001942568" evidence="1">
    <location>
        <begin position="19"/>
        <end position="75"/>
    </location>
</feature>
<organism evidence="2 3">
    <name type="scientific">Legionella fallonii LLAP-10</name>
    <dbReference type="NCBI Taxonomy" id="1212491"/>
    <lineage>
        <taxon>Bacteria</taxon>
        <taxon>Pseudomonadati</taxon>
        <taxon>Pseudomonadota</taxon>
        <taxon>Gammaproteobacteria</taxon>
        <taxon>Legionellales</taxon>
        <taxon>Legionellaceae</taxon>
        <taxon>Legionella</taxon>
    </lineage>
</organism>
<dbReference type="KEGG" id="lfa:LFA_1029"/>
<gene>
    <name evidence="2" type="ORF">LFA_1029</name>
</gene>
<protein>
    <submittedName>
        <fullName evidence="2">Uncharacterized protein</fullName>
    </submittedName>
</protein>
<sequence length="75" mass="8544">MRRLSIILFSVLSFSLYAADIPQDVIGSQKFDAMRCFTENSQTCINSVCLNSDQIDCQDNCRKMAKEKCQQQANE</sequence>
<dbReference type="AlphaFoldDB" id="A0A098G1W2"/>
<keyword evidence="3" id="KW-1185">Reference proteome</keyword>
<proteinExistence type="predicted"/>
<evidence type="ECO:0000256" key="1">
    <source>
        <dbReference type="SAM" id="SignalP"/>
    </source>
</evidence>
<evidence type="ECO:0000313" key="3">
    <source>
        <dbReference type="Proteomes" id="UP000032430"/>
    </source>
</evidence>
<dbReference type="Proteomes" id="UP000032430">
    <property type="component" value="Chromosome I"/>
</dbReference>
<feature type="signal peptide" evidence="1">
    <location>
        <begin position="1"/>
        <end position="18"/>
    </location>
</feature>
<dbReference type="STRING" id="1212491.LFA_1029"/>